<dbReference type="AlphaFoldDB" id="A0A3D9S1Q5"/>
<gene>
    <name evidence="1" type="ORF">BX611_0065</name>
</gene>
<dbReference type="RefSeq" id="WP_147296384.1">
    <property type="nucleotide sequence ID" value="NZ_QTTQ01000009.1"/>
</dbReference>
<dbReference type="InterPro" id="IPR040837">
    <property type="entry name" value="Bact_RF_family7"/>
</dbReference>
<dbReference type="Proteomes" id="UP000256429">
    <property type="component" value="Unassembled WGS sequence"/>
</dbReference>
<dbReference type="Pfam" id="PF18849">
    <property type="entry name" value="baeRF_family7"/>
    <property type="match status" value="1"/>
</dbReference>
<organism evidence="1 2">
    <name type="scientific">Lutibacter oceani</name>
    <dbReference type="NCBI Taxonomy" id="1853311"/>
    <lineage>
        <taxon>Bacteria</taxon>
        <taxon>Pseudomonadati</taxon>
        <taxon>Bacteroidota</taxon>
        <taxon>Flavobacteriia</taxon>
        <taxon>Flavobacteriales</taxon>
        <taxon>Flavobacteriaceae</taxon>
        <taxon>Lutibacter</taxon>
    </lineage>
</organism>
<proteinExistence type="predicted"/>
<name>A0A3D9S1Q5_9FLAO</name>
<sequence length="389" mass="45002">MYISNNHPLPIKTFKTLANNHNLHCVSIYLPMDKGGKEQNEHLAQSKLSQCIREVHDTLLQHGINDKEITSYLMPIQALIADSELWRNPSDGLALFLDKNGLKYYSLPIPFENFTFVADHFYLKPLLPLYHDDGIFYLLELSEDYVKLFKGSRYSFNDLYFEDYTPNQLEKVVGFDYKPKMFQFRSGQNAFSSGSFHGHGEGKDDKKKELTLFFKAIDIGVNIAIKNKKAPLIIACVSELFNTYKKANTYPNLFNKYIPGDPQFKNKKKLHEESWKMLEGYFEKTKKDKLYQFSELYNTPKISYQVNEIVPAALNGKIDTLFVQKDKDIYGIFNKENNHLTLNSKKDLYNGSLTNLTSLKTFVQGGNVYILEPDKMPIKGHPLNAIFRY</sequence>
<keyword evidence="2" id="KW-1185">Reference proteome</keyword>
<dbReference type="EMBL" id="QTTQ01000009">
    <property type="protein sequence ID" value="REE82795.1"/>
    <property type="molecule type" value="Genomic_DNA"/>
</dbReference>
<protein>
    <submittedName>
        <fullName evidence="1">Uncharacterized protein</fullName>
    </submittedName>
</protein>
<comment type="caution">
    <text evidence="1">The sequence shown here is derived from an EMBL/GenBank/DDBJ whole genome shotgun (WGS) entry which is preliminary data.</text>
</comment>
<accession>A0A3D9S1Q5</accession>
<reference evidence="1 2" key="1">
    <citation type="submission" date="2018-08" db="EMBL/GenBank/DDBJ databases">
        <title>Genomic Encyclopedia of Type Strains, Phase III (KMG-III): the genomes of soil and plant-associated and newly described type strains.</title>
        <authorList>
            <person name="Whitman W."/>
        </authorList>
    </citation>
    <scope>NUCLEOTIDE SEQUENCE [LARGE SCALE GENOMIC DNA]</scope>
    <source>
        <strain evidence="1 2">325-5</strain>
    </source>
</reference>
<evidence type="ECO:0000313" key="1">
    <source>
        <dbReference type="EMBL" id="REE82795.1"/>
    </source>
</evidence>
<evidence type="ECO:0000313" key="2">
    <source>
        <dbReference type="Proteomes" id="UP000256429"/>
    </source>
</evidence>